<organism evidence="2 3">
    <name type="scientific">Coccomyxa subellipsoidea</name>
    <dbReference type="NCBI Taxonomy" id="248742"/>
    <lineage>
        <taxon>Eukaryota</taxon>
        <taxon>Viridiplantae</taxon>
        <taxon>Chlorophyta</taxon>
        <taxon>core chlorophytes</taxon>
        <taxon>Trebouxiophyceae</taxon>
        <taxon>Trebouxiophyceae incertae sedis</taxon>
        <taxon>Coccomyxaceae</taxon>
        <taxon>Coccomyxa</taxon>
    </lineage>
</organism>
<proteinExistence type="predicted"/>
<dbReference type="Proteomes" id="UP001491310">
    <property type="component" value="Unassembled WGS sequence"/>
</dbReference>
<evidence type="ECO:0000313" key="3">
    <source>
        <dbReference type="Proteomes" id="UP001491310"/>
    </source>
</evidence>
<evidence type="ECO:0000256" key="1">
    <source>
        <dbReference type="SAM" id="MobiDB-lite"/>
    </source>
</evidence>
<gene>
    <name evidence="2" type="ORF">WJX75_008224</name>
</gene>
<protein>
    <submittedName>
        <fullName evidence="2">Uncharacterized protein</fullName>
    </submittedName>
</protein>
<keyword evidence="3" id="KW-1185">Reference proteome</keyword>
<comment type="caution">
    <text evidence="2">The sequence shown here is derived from an EMBL/GenBank/DDBJ whole genome shotgun (WGS) entry which is preliminary data.</text>
</comment>
<accession>A0ABR2YFZ1</accession>
<name>A0ABR2YFZ1_9CHLO</name>
<feature type="region of interest" description="Disordered" evidence="1">
    <location>
        <begin position="49"/>
        <end position="79"/>
    </location>
</feature>
<reference evidence="2 3" key="1">
    <citation type="journal article" date="2024" name="Nat. Commun.">
        <title>Phylogenomics reveals the evolutionary origins of lichenization in chlorophyte algae.</title>
        <authorList>
            <person name="Puginier C."/>
            <person name="Libourel C."/>
            <person name="Otte J."/>
            <person name="Skaloud P."/>
            <person name="Haon M."/>
            <person name="Grisel S."/>
            <person name="Petersen M."/>
            <person name="Berrin J.G."/>
            <person name="Delaux P.M."/>
            <person name="Dal Grande F."/>
            <person name="Keller J."/>
        </authorList>
    </citation>
    <scope>NUCLEOTIDE SEQUENCE [LARGE SCALE GENOMIC DNA]</scope>
    <source>
        <strain evidence="2 3">SAG 216-7</strain>
    </source>
</reference>
<dbReference type="EMBL" id="JALJOT010000013">
    <property type="protein sequence ID" value="KAK9904273.1"/>
    <property type="molecule type" value="Genomic_DNA"/>
</dbReference>
<evidence type="ECO:0000313" key="2">
    <source>
        <dbReference type="EMBL" id="KAK9904273.1"/>
    </source>
</evidence>
<sequence>MASTRAVEQFQPMLAIPSADLVALSSKSISGNKFVASVKQLNIGAVPNRGGIPSDRLNGQGQPRATAPGREFHKKCRLK</sequence>